<proteinExistence type="predicted"/>
<evidence type="ECO:0000313" key="2">
    <source>
        <dbReference type="Proteomes" id="UP000308600"/>
    </source>
</evidence>
<accession>A0ACD3AC21</accession>
<protein>
    <submittedName>
        <fullName evidence="1">Uncharacterized protein</fullName>
    </submittedName>
</protein>
<reference evidence="1 2" key="1">
    <citation type="journal article" date="2019" name="Nat. Ecol. Evol.">
        <title>Megaphylogeny resolves global patterns of mushroom evolution.</title>
        <authorList>
            <person name="Varga T."/>
            <person name="Krizsan K."/>
            <person name="Foldi C."/>
            <person name="Dima B."/>
            <person name="Sanchez-Garcia M."/>
            <person name="Sanchez-Ramirez S."/>
            <person name="Szollosi G.J."/>
            <person name="Szarkandi J.G."/>
            <person name="Papp V."/>
            <person name="Albert L."/>
            <person name="Andreopoulos W."/>
            <person name="Angelini C."/>
            <person name="Antonin V."/>
            <person name="Barry K.W."/>
            <person name="Bougher N.L."/>
            <person name="Buchanan P."/>
            <person name="Buyck B."/>
            <person name="Bense V."/>
            <person name="Catcheside P."/>
            <person name="Chovatia M."/>
            <person name="Cooper J."/>
            <person name="Damon W."/>
            <person name="Desjardin D."/>
            <person name="Finy P."/>
            <person name="Geml J."/>
            <person name="Haridas S."/>
            <person name="Hughes K."/>
            <person name="Justo A."/>
            <person name="Karasinski D."/>
            <person name="Kautmanova I."/>
            <person name="Kiss B."/>
            <person name="Kocsube S."/>
            <person name="Kotiranta H."/>
            <person name="LaButti K.M."/>
            <person name="Lechner B.E."/>
            <person name="Liimatainen K."/>
            <person name="Lipzen A."/>
            <person name="Lukacs Z."/>
            <person name="Mihaltcheva S."/>
            <person name="Morgado L.N."/>
            <person name="Niskanen T."/>
            <person name="Noordeloos M.E."/>
            <person name="Ohm R.A."/>
            <person name="Ortiz-Santana B."/>
            <person name="Ovrebo C."/>
            <person name="Racz N."/>
            <person name="Riley R."/>
            <person name="Savchenko A."/>
            <person name="Shiryaev A."/>
            <person name="Soop K."/>
            <person name="Spirin V."/>
            <person name="Szebenyi C."/>
            <person name="Tomsovsky M."/>
            <person name="Tulloss R.E."/>
            <person name="Uehling J."/>
            <person name="Grigoriev I.V."/>
            <person name="Vagvolgyi C."/>
            <person name="Papp T."/>
            <person name="Martin F.M."/>
            <person name="Miettinen O."/>
            <person name="Hibbett D.S."/>
            <person name="Nagy L.G."/>
        </authorList>
    </citation>
    <scope>NUCLEOTIDE SEQUENCE [LARGE SCALE GENOMIC DNA]</scope>
    <source>
        <strain evidence="1 2">NL-1719</strain>
    </source>
</reference>
<dbReference type="EMBL" id="ML208531">
    <property type="protein sequence ID" value="TFK63272.1"/>
    <property type="molecule type" value="Genomic_DNA"/>
</dbReference>
<name>A0ACD3AC21_9AGAR</name>
<gene>
    <name evidence="1" type="ORF">BDN72DRAFT_902541</name>
</gene>
<keyword evidence="2" id="KW-1185">Reference proteome</keyword>
<evidence type="ECO:0000313" key="1">
    <source>
        <dbReference type="EMBL" id="TFK63272.1"/>
    </source>
</evidence>
<dbReference type="Proteomes" id="UP000308600">
    <property type="component" value="Unassembled WGS sequence"/>
</dbReference>
<organism evidence="1 2">
    <name type="scientific">Pluteus cervinus</name>
    <dbReference type="NCBI Taxonomy" id="181527"/>
    <lineage>
        <taxon>Eukaryota</taxon>
        <taxon>Fungi</taxon>
        <taxon>Dikarya</taxon>
        <taxon>Basidiomycota</taxon>
        <taxon>Agaricomycotina</taxon>
        <taxon>Agaricomycetes</taxon>
        <taxon>Agaricomycetidae</taxon>
        <taxon>Agaricales</taxon>
        <taxon>Pluteineae</taxon>
        <taxon>Pluteaceae</taxon>
        <taxon>Pluteus</taxon>
    </lineage>
</organism>
<sequence>MPPEIPYPRTNTRSHDIPNVRWQGGGGTVTLCRNDFPNPSSFDGEPYLGRLPGRVSFIHKVSRGIRLFIEESSQVLRQSQLCQSLGVLDAMQFRLRPSLPTDNFFRSRRSNDITFPYNHVVMFTWPTLADAPTPPILRQNGQFLHNMDIDDLIDREVDIVFTLMQKYSLARPTHSFAVARIVHIILV</sequence>